<dbReference type="AlphaFoldDB" id="A0A090SZZ9"/>
<accession>A0A090SZZ9</accession>
<dbReference type="EMBL" id="BBMT01000001">
    <property type="protein sequence ID" value="GAL32004.1"/>
    <property type="molecule type" value="Genomic_DNA"/>
</dbReference>
<name>A0A090SZZ9_9VIBR</name>
<dbReference type="Proteomes" id="UP000029224">
    <property type="component" value="Unassembled WGS sequence"/>
</dbReference>
<protein>
    <submittedName>
        <fullName evidence="1">Uncharacterized protein</fullName>
    </submittedName>
</protein>
<sequence>MNFTQQDTEALYRVWMSQKAKMHITQMEVAKRLNVSQIELSNRLNGNQL</sequence>
<evidence type="ECO:0000313" key="2">
    <source>
        <dbReference type="Proteomes" id="UP000029224"/>
    </source>
</evidence>
<reference evidence="1 2" key="2">
    <citation type="submission" date="2014-09" db="EMBL/GenBank/DDBJ databases">
        <authorList>
            <consortium name="NBRP consortium"/>
            <person name="Sawabe T."/>
            <person name="Meirelles P."/>
            <person name="Nakanishi M."/>
            <person name="Sayaka M."/>
            <person name="Hattori M."/>
            <person name="Ohkuma M."/>
        </authorList>
    </citation>
    <scope>NUCLEOTIDE SEQUENCE [LARGE SCALE GENOMIC DNA]</scope>
    <source>
        <strain evidence="1 2">JCM 19240</strain>
    </source>
</reference>
<evidence type="ECO:0000313" key="1">
    <source>
        <dbReference type="EMBL" id="GAL32004.1"/>
    </source>
</evidence>
<dbReference type="GO" id="GO:0003677">
    <property type="term" value="F:DNA binding"/>
    <property type="evidence" value="ECO:0007669"/>
    <property type="project" value="InterPro"/>
</dbReference>
<proteinExistence type="predicted"/>
<keyword evidence="2" id="KW-1185">Reference proteome</keyword>
<dbReference type="InterPro" id="IPR010982">
    <property type="entry name" value="Lambda_DNA-bd_dom_sf"/>
</dbReference>
<organism evidence="1 2">
    <name type="scientific">Vibrio maritimus</name>
    <dbReference type="NCBI Taxonomy" id="990268"/>
    <lineage>
        <taxon>Bacteria</taxon>
        <taxon>Pseudomonadati</taxon>
        <taxon>Pseudomonadota</taxon>
        <taxon>Gammaproteobacteria</taxon>
        <taxon>Vibrionales</taxon>
        <taxon>Vibrionaceae</taxon>
        <taxon>Vibrio</taxon>
    </lineage>
</organism>
<reference evidence="1 2" key="1">
    <citation type="submission" date="2014-09" db="EMBL/GenBank/DDBJ databases">
        <title>Vibrio maritimus JCM 19240. (C210) whole genome shotgun sequence.</title>
        <authorList>
            <person name="Sawabe T."/>
            <person name="Meirelles P."/>
            <person name="Nakanishi M."/>
            <person name="Sayaka M."/>
            <person name="Hattori M."/>
            <person name="Ohkuma M."/>
        </authorList>
    </citation>
    <scope>NUCLEOTIDE SEQUENCE [LARGE SCALE GENOMIC DNA]</scope>
    <source>
        <strain evidence="1 2">JCM 19240</strain>
    </source>
</reference>
<dbReference type="Gene3D" id="1.10.260.40">
    <property type="entry name" value="lambda repressor-like DNA-binding domains"/>
    <property type="match status" value="1"/>
</dbReference>
<dbReference type="SUPFAM" id="SSF47413">
    <property type="entry name" value="lambda repressor-like DNA-binding domains"/>
    <property type="match status" value="1"/>
</dbReference>
<gene>
    <name evidence="1" type="ORF">JCM19240_5435</name>
</gene>
<comment type="caution">
    <text evidence="1">The sequence shown here is derived from an EMBL/GenBank/DDBJ whole genome shotgun (WGS) entry which is preliminary data.</text>
</comment>